<evidence type="ECO:0000256" key="2">
    <source>
        <dbReference type="ARBA" id="ARBA00022490"/>
    </source>
</evidence>
<dbReference type="InterPro" id="IPR029676">
    <property type="entry name" value="CFAP221"/>
</dbReference>
<proteinExistence type="predicted"/>
<feature type="domain" description="Abnormal spindle-like microcephaly-associated protein ASH" evidence="5">
    <location>
        <begin position="256"/>
        <end position="325"/>
    </location>
</feature>
<dbReference type="Pfam" id="PF15780">
    <property type="entry name" value="ASH"/>
    <property type="match status" value="1"/>
</dbReference>
<dbReference type="Proteomes" id="UP000221165">
    <property type="component" value="Unassembled WGS sequence"/>
</dbReference>
<feature type="region of interest" description="Disordered" evidence="3">
    <location>
        <begin position="796"/>
        <end position="845"/>
    </location>
</feature>
<feature type="compositionally biased region" description="Polar residues" evidence="3">
    <location>
        <begin position="636"/>
        <end position="645"/>
    </location>
</feature>
<protein>
    <submittedName>
        <fullName evidence="6">Primary ciliary dyskinesia protein 1</fullName>
    </submittedName>
</protein>
<dbReference type="GO" id="GO:0003341">
    <property type="term" value="P:cilium movement"/>
    <property type="evidence" value="ECO:0007669"/>
    <property type="project" value="InterPro"/>
</dbReference>
<sequence>MPRHVILVDCCLFVTPCAAVFPLAGFSSGYVSTRTMRALWCKPAVVVAVGCLLANPARSSCAATNNALEAVGLLQSTGPVESDAPWNPPEPRLSTPEMLRAAPQDDLHGEHEESSWVRKQKPVKKLGMNFLKAAEAMPGGIDQSQSPSEAEMARGGAEALARRPPLDDAHSGNNTRMEVPSTVLAASNAAGTTTLVEVYFSPVDWKLHRSSLKVLCSPVQQKSARDSTETLAAANVDCYEIGLYAFPELRNIRIPRFLDFGRVLSGESAQKSFVIVNEHPVSFEFTINTLSSSPDFSVAPASGDVPASGSITISVFYKPAAVTTSFFSFEVRVADCGSKPFRVDAVGSCCAHMHEPLVNDKPSAPTSSSAERGRTHFQRVTVSAFSHTTQVGNSQRTAGPKYVVYNGVVVPDINGHAICSSVLTQQAGKLADDMAKKQATVAPCCGPRDQQPSGVGTPDFARGFDTGYSAGLATKKVHFEKRWKQVMKSRRGKHQKFVSVLGELPPTEMKAQRLLCLRRLDCESMLQQCSSQDRRRDQPEFPSDRVIVRARWLPKQIHGGGASVDESMNNSFLLRRECRTRFTRMVSYVIKRNRSLRRLASLQRVLAHHRSIPVTPTDVPDAVLAGESHPDRNHSEGSQTRRSPVTLTLSLPRCTTAQRLFRLAATQDCVPASFLVREYTQIGELFKCVEEYSNFTPISQPCFEVMALPQFSVPSSAWHLEQNDRNLLGALLGPASLGAPGRLAGRDESHRRPLLTPHFDPPVIHKAGFIAPTAVEFRPLVPLPRSVETDLGHCFEEMSDTDSDDRDASFNVPVPDPDKYMDDFRNSSASPERRNSRDRNTGENMIKTQFDSATAALAQLWAMPRNMRVKRLEEINEHLPPELRVFLP</sequence>
<feature type="compositionally biased region" description="Basic and acidic residues" evidence="3">
    <location>
        <begin position="816"/>
        <end position="841"/>
    </location>
</feature>
<dbReference type="GO" id="GO:0044458">
    <property type="term" value="P:motile cilium assembly"/>
    <property type="evidence" value="ECO:0007669"/>
    <property type="project" value="TreeGrafter"/>
</dbReference>
<evidence type="ECO:0000256" key="3">
    <source>
        <dbReference type="SAM" id="MobiDB-lite"/>
    </source>
</evidence>
<reference evidence="6 7" key="1">
    <citation type="journal article" date="2017" name="Int. J. Parasitol.">
        <title>The genome of the protozoan parasite Cystoisospora suis and a reverse vaccinology approach to identify vaccine candidates.</title>
        <authorList>
            <person name="Palmieri N."/>
            <person name="Shrestha A."/>
            <person name="Ruttkowski B."/>
            <person name="Beck T."/>
            <person name="Vogl C."/>
            <person name="Tomley F."/>
            <person name="Blake D.P."/>
            <person name="Joachim A."/>
        </authorList>
    </citation>
    <scope>NUCLEOTIDE SEQUENCE [LARGE SCALE GENOMIC DNA]</scope>
    <source>
        <strain evidence="6 7">Wien I</strain>
    </source>
</reference>
<evidence type="ECO:0000313" key="6">
    <source>
        <dbReference type="EMBL" id="PHJ18695.1"/>
    </source>
</evidence>
<keyword evidence="4" id="KW-0812">Transmembrane</keyword>
<dbReference type="PANTHER" id="PTHR46500:SF1">
    <property type="entry name" value="CILIA- AND FLAGELLA-ASSOCIATED PROTEIN 221"/>
    <property type="match status" value="1"/>
</dbReference>
<evidence type="ECO:0000259" key="5">
    <source>
        <dbReference type="Pfam" id="PF15780"/>
    </source>
</evidence>
<feature type="compositionally biased region" description="Basic and acidic residues" evidence="3">
    <location>
        <begin position="160"/>
        <end position="170"/>
    </location>
</feature>
<dbReference type="InterPro" id="IPR013783">
    <property type="entry name" value="Ig-like_fold"/>
</dbReference>
<dbReference type="GeneID" id="94430823"/>
<keyword evidence="7" id="KW-1185">Reference proteome</keyword>
<organism evidence="6 7">
    <name type="scientific">Cystoisospora suis</name>
    <dbReference type="NCBI Taxonomy" id="483139"/>
    <lineage>
        <taxon>Eukaryota</taxon>
        <taxon>Sar</taxon>
        <taxon>Alveolata</taxon>
        <taxon>Apicomplexa</taxon>
        <taxon>Conoidasida</taxon>
        <taxon>Coccidia</taxon>
        <taxon>Eucoccidiorida</taxon>
        <taxon>Eimeriorina</taxon>
        <taxon>Sarcocystidae</taxon>
        <taxon>Cystoisospora</taxon>
    </lineage>
</organism>
<dbReference type="AlphaFoldDB" id="A0A2C6KQB2"/>
<gene>
    <name evidence="6" type="ORF">CSUI_007467</name>
</gene>
<evidence type="ECO:0000313" key="7">
    <source>
        <dbReference type="Proteomes" id="UP000221165"/>
    </source>
</evidence>
<dbReference type="Gene3D" id="2.60.40.10">
    <property type="entry name" value="Immunoglobulins"/>
    <property type="match status" value="1"/>
</dbReference>
<dbReference type="RefSeq" id="XP_067920401.1">
    <property type="nucleotide sequence ID" value="XM_068067612.1"/>
</dbReference>
<name>A0A2C6KQB2_9APIC</name>
<accession>A0A2C6KQB2</accession>
<keyword evidence="4" id="KW-0472">Membrane</keyword>
<evidence type="ECO:0000256" key="1">
    <source>
        <dbReference type="ARBA" id="ARBA00004496"/>
    </source>
</evidence>
<dbReference type="VEuPathDB" id="ToxoDB:CSUI_007467"/>
<keyword evidence="4" id="KW-1133">Transmembrane helix</keyword>
<dbReference type="EMBL" id="MIGC01003945">
    <property type="protein sequence ID" value="PHJ18695.1"/>
    <property type="molecule type" value="Genomic_DNA"/>
</dbReference>
<keyword evidence="2" id="KW-0963">Cytoplasm</keyword>
<comment type="caution">
    <text evidence="6">The sequence shown here is derived from an EMBL/GenBank/DDBJ whole genome shotgun (WGS) entry which is preliminary data.</text>
</comment>
<dbReference type="PANTHER" id="PTHR46500">
    <property type="entry name" value="CILIA- AND FLAGELLA-ASSOCIATED PROTEIN 221"/>
    <property type="match status" value="1"/>
</dbReference>
<evidence type="ECO:0000256" key="4">
    <source>
        <dbReference type="SAM" id="Phobius"/>
    </source>
</evidence>
<dbReference type="GO" id="GO:0097729">
    <property type="term" value="C:9+2 motile cilium"/>
    <property type="evidence" value="ECO:0007669"/>
    <property type="project" value="TreeGrafter"/>
</dbReference>
<dbReference type="OrthoDB" id="5538672at2759"/>
<feature type="transmembrane region" description="Helical" evidence="4">
    <location>
        <begin position="6"/>
        <end position="26"/>
    </location>
</feature>
<comment type="subcellular location">
    <subcellularLocation>
        <location evidence="1">Cytoplasm</location>
    </subcellularLocation>
</comment>
<feature type="region of interest" description="Disordered" evidence="3">
    <location>
        <begin position="617"/>
        <end position="645"/>
    </location>
</feature>
<feature type="region of interest" description="Disordered" evidence="3">
    <location>
        <begin position="139"/>
        <end position="175"/>
    </location>
</feature>
<dbReference type="InterPro" id="IPR031549">
    <property type="entry name" value="ASH"/>
</dbReference>